<dbReference type="GO" id="GO:0042732">
    <property type="term" value="P:D-xylose metabolic process"/>
    <property type="evidence" value="ECO:0007669"/>
    <property type="project" value="UniProtKB-KW"/>
</dbReference>
<comment type="caution">
    <text evidence="4">The sequence shown here is derived from an EMBL/GenBank/DDBJ whole genome shotgun (WGS) entry which is preliminary data.</text>
</comment>
<reference evidence="4" key="1">
    <citation type="journal article" date="2014" name="Int. J. Syst. Evol. Microbiol.">
        <title>Complete genome sequence of Corynebacterium casei LMG S-19264T (=DSM 44701T), isolated from a smear-ripened cheese.</title>
        <authorList>
            <consortium name="US DOE Joint Genome Institute (JGI-PGF)"/>
            <person name="Walter F."/>
            <person name="Albersmeier A."/>
            <person name="Kalinowski J."/>
            <person name="Ruckert C."/>
        </authorList>
    </citation>
    <scope>NUCLEOTIDE SEQUENCE</scope>
    <source>
        <strain evidence="4">CGMCC 1.12360</strain>
    </source>
</reference>
<dbReference type="Pfam" id="PF13412">
    <property type="entry name" value="HTH_24"/>
    <property type="match status" value="1"/>
</dbReference>
<proteinExistence type="inferred from homology"/>
<dbReference type="SUPFAM" id="SSF53067">
    <property type="entry name" value="Actin-like ATPase domain"/>
    <property type="match status" value="1"/>
</dbReference>
<protein>
    <submittedName>
        <fullName evidence="4">Transcriptional regulator</fullName>
    </submittedName>
</protein>
<evidence type="ECO:0000256" key="3">
    <source>
        <dbReference type="ARBA" id="ARBA00022629"/>
    </source>
</evidence>
<dbReference type="InterPro" id="IPR043129">
    <property type="entry name" value="ATPase_NBD"/>
</dbReference>
<keyword evidence="3" id="KW-0119">Carbohydrate metabolism</keyword>
<evidence type="ECO:0000256" key="1">
    <source>
        <dbReference type="ARBA" id="ARBA00002486"/>
    </source>
</evidence>
<dbReference type="PANTHER" id="PTHR18964">
    <property type="entry name" value="ROK (REPRESSOR, ORF, KINASE) FAMILY"/>
    <property type="match status" value="1"/>
</dbReference>
<organism evidence="4 5">
    <name type="scientific">Compostibacillus humi</name>
    <dbReference type="NCBI Taxonomy" id="1245525"/>
    <lineage>
        <taxon>Bacteria</taxon>
        <taxon>Bacillati</taxon>
        <taxon>Bacillota</taxon>
        <taxon>Bacilli</taxon>
        <taxon>Bacillales</taxon>
        <taxon>Bacillaceae</taxon>
        <taxon>Compostibacillus</taxon>
    </lineage>
</organism>
<dbReference type="InterPro" id="IPR000600">
    <property type="entry name" value="ROK"/>
</dbReference>
<dbReference type="InterPro" id="IPR036390">
    <property type="entry name" value="WH_DNA-bd_sf"/>
</dbReference>
<sequence length="390" mass="42979">MTTGNTKHDQELMKKINKELVLHLIREKGPISRAELARVSNMSSTSIGRIVSEFIELGFVKETEEKTSGVGRKAVLLDINPASVYVISLELDQNATKIGLVDFNGNINLSQKVNYDPRANHYESVLKLICNSVEEFLSGHNIDKSKIIGIGIAVPGIIDAQKGTVIFSPQLGWENVDIVKYFEEKLRLKTTIDNVIKSRALAENVHGSTKGSKRTALINFGTGVGSALIVEEEIYRGATNSAGEIGHTTVDPHGRLCECGRIGCLQTYITEEALLQEAKIYKNISNVNEIFVSADSGEKWATRLLDRVYTYMGIAVCNVICMYNPDTVILSGKLIDKRPKIIDIIAKKVDELIWDPFKNTYNVKGSNLGESAGILGVSTSVINKYIDIEM</sequence>
<dbReference type="Gene3D" id="3.30.420.40">
    <property type="match status" value="2"/>
</dbReference>
<comment type="function">
    <text evidence="1">Transcriptional repressor of xylose-utilizing enzymes.</text>
</comment>
<dbReference type="PANTHER" id="PTHR18964:SF149">
    <property type="entry name" value="BIFUNCTIONAL UDP-N-ACETYLGLUCOSAMINE 2-EPIMERASE_N-ACETYLMANNOSAMINE KINASE"/>
    <property type="match status" value="1"/>
</dbReference>
<keyword evidence="5" id="KW-1185">Reference proteome</keyword>
<dbReference type="Gene3D" id="1.10.10.10">
    <property type="entry name" value="Winged helix-like DNA-binding domain superfamily/Winged helix DNA-binding domain"/>
    <property type="match status" value="1"/>
</dbReference>
<dbReference type="EMBL" id="BMEV01000077">
    <property type="protein sequence ID" value="GFZ87928.1"/>
    <property type="molecule type" value="Genomic_DNA"/>
</dbReference>
<evidence type="ECO:0000313" key="5">
    <source>
        <dbReference type="Proteomes" id="UP000602050"/>
    </source>
</evidence>
<evidence type="ECO:0000256" key="2">
    <source>
        <dbReference type="ARBA" id="ARBA00006479"/>
    </source>
</evidence>
<keyword evidence="3" id="KW-0859">Xylose metabolism</keyword>
<comment type="similarity">
    <text evidence="2">Belongs to the ROK (NagC/XylR) family.</text>
</comment>
<accession>A0A8J2TT18</accession>
<name>A0A8J2TT18_9BACI</name>
<dbReference type="Pfam" id="PF00480">
    <property type="entry name" value="ROK"/>
    <property type="match status" value="1"/>
</dbReference>
<dbReference type="SUPFAM" id="SSF46785">
    <property type="entry name" value="Winged helix' DNA-binding domain"/>
    <property type="match status" value="1"/>
</dbReference>
<evidence type="ECO:0000313" key="4">
    <source>
        <dbReference type="EMBL" id="GFZ87928.1"/>
    </source>
</evidence>
<dbReference type="Proteomes" id="UP000602050">
    <property type="component" value="Unassembled WGS sequence"/>
</dbReference>
<dbReference type="RefSeq" id="WP_188393190.1">
    <property type="nucleotide sequence ID" value="NZ_BMEV01000077.1"/>
</dbReference>
<dbReference type="InterPro" id="IPR036388">
    <property type="entry name" value="WH-like_DNA-bd_sf"/>
</dbReference>
<dbReference type="AlphaFoldDB" id="A0A8J2TT18"/>
<reference evidence="4" key="2">
    <citation type="submission" date="2020-09" db="EMBL/GenBank/DDBJ databases">
        <authorList>
            <person name="Sun Q."/>
            <person name="Zhou Y."/>
        </authorList>
    </citation>
    <scope>NUCLEOTIDE SEQUENCE</scope>
    <source>
        <strain evidence="4">CGMCC 1.12360</strain>
    </source>
</reference>
<gene>
    <name evidence="4" type="ORF">GCM10010978_29560</name>
</gene>